<dbReference type="InterPro" id="IPR002347">
    <property type="entry name" value="SDR_fam"/>
</dbReference>
<evidence type="ECO:0000256" key="3">
    <source>
        <dbReference type="ARBA" id="ARBA00023002"/>
    </source>
</evidence>
<dbReference type="Proteomes" id="UP001215598">
    <property type="component" value="Unassembled WGS sequence"/>
</dbReference>
<dbReference type="CDD" id="cd05374">
    <property type="entry name" value="17beta-HSD-like_SDR_c"/>
    <property type="match status" value="1"/>
</dbReference>
<dbReference type="PANTHER" id="PTHR43976">
    <property type="entry name" value="SHORT CHAIN DEHYDROGENASE"/>
    <property type="match status" value="1"/>
</dbReference>
<keyword evidence="6" id="KW-1185">Reference proteome</keyword>
<dbReference type="InterPro" id="IPR051911">
    <property type="entry name" value="SDR_oxidoreductase"/>
</dbReference>
<evidence type="ECO:0000313" key="5">
    <source>
        <dbReference type="EMBL" id="KAJ7705711.1"/>
    </source>
</evidence>
<evidence type="ECO:0000313" key="6">
    <source>
        <dbReference type="Proteomes" id="UP001215598"/>
    </source>
</evidence>
<dbReference type="PANTHER" id="PTHR43976:SF16">
    <property type="entry name" value="SHORT-CHAIN DEHYDROGENASE_REDUCTASE FAMILY PROTEIN"/>
    <property type="match status" value="1"/>
</dbReference>
<reference evidence="5" key="1">
    <citation type="submission" date="2023-03" db="EMBL/GenBank/DDBJ databases">
        <title>Massive genome expansion in bonnet fungi (Mycena s.s.) driven by repeated elements and novel gene families across ecological guilds.</title>
        <authorList>
            <consortium name="Lawrence Berkeley National Laboratory"/>
            <person name="Harder C.B."/>
            <person name="Miyauchi S."/>
            <person name="Viragh M."/>
            <person name="Kuo A."/>
            <person name="Thoen E."/>
            <person name="Andreopoulos B."/>
            <person name="Lu D."/>
            <person name="Skrede I."/>
            <person name="Drula E."/>
            <person name="Henrissat B."/>
            <person name="Morin E."/>
            <person name="Kohler A."/>
            <person name="Barry K."/>
            <person name="LaButti K."/>
            <person name="Morin E."/>
            <person name="Salamov A."/>
            <person name="Lipzen A."/>
            <person name="Mereny Z."/>
            <person name="Hegedus B."/>
            <person name="Baldrian P."/>
            <person name="Stursova M."/>
            <person name="Weitz H."/>
            <person name="Taylor A."/>
            <person name="Grigoriev I.V."/>
            <person name="Nagy L.G."/>
            <person name="Martin F."/>
            <person name="Kauserud H."/>
        </authorList>
    </citation>
    <scope>NUCLEOTIDE SEQUENCE</scope>
    <source>
        <strain evidence="5">CBHHK182m</strain>
    </source>
</reference>
<evidence type="ECO:0000256" key="1">
    <source>
        <dbReference type="ARBA" id="ARBA00006484"/>
    </source>
</evidence>
<sequence>MANNTKTPLVWLITGTSSGLGSALVASVLAHGDRVIATSRSLESIKHLETPDNTDFVRARELDVTSGAAVITATIAEAAGIWGRLDVVVNNAGMGYGGLLEEGGSDRLRKQFDVNFFGVMDVVSGTLPHMRAQKAGTIVFIGSRTAWKPEIPGYGASRGLYGSSKAAVHALADCLASEVAPLNIRVLLVQPGSFRTAIARQPFYTANPIAEYDPYRNLALTRVMTLMGTERGDPAKAMEAVVDVVRGEGSASGKKWPGNLVLGVDAEADVRAKCKRTLDNLDEWSDVAKAMDFDAN</sequence>
<dbReference type="SUPFAM" id="SSF51735">
    <property type="entry name" value="NAD(P)-binding Rossmann-fold domains"/>
    <property type="match status" value="1"/>
</dbReference>
<dbReference type="PRINTS" id="PR00081">
    <property type="entry name" value="GDHRDH"/>
</dbReference>
<evidence type="ECO:0000256" key="4">
    <source>
        <dbReference type="RuleBase" id="RU000363"/>
    </source>
</evidence>
<dbReference type="PRINTS" id="PR00080">
    <property type="entry name" value="SDRFAMILY"/>
</dbReference>
<gene>
    <name evidence="5" type="ORF">B0H16DRAFT_1635844</name>
</gene>
<proteinExistence type="inferred from homology"/>
<dbReference type="GO" id="GO:0016491">
    <property type="term" value="F:oxidoreductase activity"/>
    <property type="evidence" value="ECO:0007669"/>
    <property type="project" value="UniProtKB-KW"/>
</dbReference>
<dbReference type="EMBL" id="JARKIB010000468">
    <property type="protein sequence ID" value="KAJ7705711.1"/>
    <property type="molecule type" value="Genomic_DNA"/>
</dbReference>
<name>A0AAD7GUP0_9AGAR</name>
<dbReference type="PROSITE" id="PS00061">
    <property type="entry name" value="ADH_SHORT"/>
    <property type="match status" value="1"/>
</dbReference>
<evidence type="ECO:0000256" key="2">
    <source>
        <dbReference type="ARBA" id="ARBA00022857"/>
    </source>
</evidence>
<dbReference type="InterPro" id="IPR036291">
    <property type="entry name" value="NAD(P)-bd_dom_sf"/>
</dbReference>
<comment type="similarity">
    <text evidence="1 4">Belongs to the short-chain dehydrogenases/reductases (SDR) family.</text>
</comment>
<dbReference type="Gene3D" id="3.40.50.720">
    <property type="entry name" value="NAD(P)-binding Rossmann-like Domain"/>
    <property type="match status" value="1"/>
</dbReference>
<organism evidence="5 6">
    <name type="scientific">Mycena metata</name>
    <dbReference type="NCBI Taxonomy" id="1033252"/>
    <lineage>
        <taxon>Eukaryota</taxon>
        <taxon>Fungi</taxon>
        <taxon>Dikarya</taxon>
        <taxon>Basidiomycota</taxon>
        <taxon>Agaricomycotina</taxon>
        <taxon>Agaricomycetes</taxon>
        <taxon>Agaricomycetidae</taxon>
        <taxon>Agaricales</taxon>
        <taxon>Marasmiineae</taxon>
        <taxon>Mycenaceae</taxon>
        <taxon>Mycena</taxon>
    </lineage>
</organism>
<accession>A0AAD7GUP0</accession>
<dbReference type="Pfam" id="PF00106">
    <property type="entry name" value="adh_short"/>
    <property type="match status" value="1"/>
</dbReference>
<protein>
    <recommendedName>
        <fullName evidence="7">NAD(P)-binding protein</fullName>
    </recommendedName>
</protein>
<keyword evidence="2" id="KW-0521">NADP</keyword>
<dbReference type="AlphaFoldDB" id="A0AAD7GUP0"/>
<comment type="caution">
    <text evidence="5">The sequence shown here is derived from an EMBL/GenBank/DDBJ whole genome shotgun (WGS) entry which is preliminary data.</text>
</comment>
<keyword evidence="3" id="KW-0560">Oxidoreductase</keyword>
<dbReference type="InterPro" id="IPR020904">
    <property type="entry name" value="Sc_DH/Rdtase_CS"/>
</dbReference>
<evidence type="ECO:0008006" key="7">
    <source>
        <dbReference type="Google" id="ProtNLM"/>
    </source>
</evidence>